<dbReference type="SUPFAM" id="SSF111337">
    <property type="entry name" value="QueA-like"/>
    <property type="match status" value="1"/>
</dbReference>
<keyword evidence="3" id="KW-0949">S-adenosyl-L-methionine</keyword>
<proteinExistence type="inferred from homology"/>
<dbReference type="PANTHER" id="PTHR30307">
    <property type="entry name" value="S-ADENOSYLMETHIONINE:TRNA RIBOSYLTRANSFERASE-ISOMERASE"/>
    <property type="match status" value="1"/>
</dbReference>
<evidence type="ECO:0000256" key="4">
    <source>
        <dbReference type="ARBA" id="ARBA00022785"/>
    </source>
</evidence>
<dbReference type="GO" id="GO:0051075">
    <property type="term" value="F:S-adenosylmethionine:tRNA ribosyltransferase-isomerase activity"/>
    <property type="evidence" value="ECO:0007669"/>
    <property type="project" value="TreeGrafter"/>
</dbReference>
<evidence type="ECO:0000313" key="5">
    <source>
        <dbReference type="EMBL" id="CAB4596589.1"/>
    </source>
</evidence>
<dbReference type="HAMAP" id="MF_00113">
    <property type="entry name" value="QueA"/>
    <property type="match status" value="1"/>
</dbReference>
<dbReference type="InterPro" id="IPR036100">
    <property type="entry name" value="QueA_sf"/>
</dbReference>
<dbReference type="InterPro" id="IPR003699">
    <property type="entry name" value="QueA"/>
</dbReference>
<dbReference type="PANTHER" id="PTHR30307:SF0">
    <property type="entry name" value="S-ADENOSYLMETHIONINE:TRNA RIBOSYLTRANSFERASE-ISOMERASE"/>
    <property type="match status" value="1"/>
</dbReference>
<dbReference type="NCBIfam" id="NF001140">
    <property type="entry name" value="PRK00147.1"/>
    <property type="match status" value="1"/>
</dbReference>
<keyword evidence="2" id="KW-0808">Transferase</keyword>
<keyword evidence="1" id="KW-0963">Cytoplasm</keyword>
<sequence>METSDFDYDLPDSAIAQHPLDVRDAARLLVDQGPLNSAGHRIVRDLPDLLEPGDLLVVNNTRVLPARLHLKRASGGAAEVLLLDRLDDGAVDSVGASRWEALVRPSRKVAPGTELVPVGSGGDLRIVVHDDLGGGRRIVELESSIPLLDSLERHGVMPLPPYITERLDEPERYQTVFSQRPASAAAPTAGLHLTEEVFAHCEQRGIARAEVELVVGLGTFRPIATDTVEEHIMHSEAYRVPSETMEACERTKAAGGRVVAIGTTAVRALESASAFGASNGRTELFIKGAYEFRVVDRLLTNFHLPRSSLLVLIESFVGPRWRDLYAEALDDEYRFLSFGDAMLLTRRDLWMTT</sequence>
<gene>
    <name evidence="5" type="ORF">UFOPK1835_00097</name>
</gene>
<keyword evidence="4" id="KW-0671">Queuosine biosynthesis</keyword>
<dbReference type="AlphaFoldDB" id="A0A6J6G9X4"/>
<name>A0A6J6G9X4_9ZZZZ</name>
<organism evidence="5">
    <name type="scientific">freshwater metagenome</name>
    <dbReference type="NCBI Taxonomy" id="449393"/>
    <lineage>
        <taxon>unclassified sequences</taxon>
        <taxon>metagenomes</taxon>
        <taxon>ecological metagenomes</taxon>
    </lineage>
</organism>
<dbReference type="NCBIfam" id="TIGR00113">
    <property type="entry name" value="queA"/>
    <property type="match status" value="1"/>
</dbReference>
<evidence type="ECO:0000256" key="3">
    <source>
        <dbReference type="ARBA" id="ARBA00022691"/>
    </source>
</evidence>
<dbReference type="Pfam" id="PF02547">
    <property type="entry name" value="Queuosine_synth"/>
    <property type="match status" value="1"/>
</dbReference>
<evidence type="ECO:0000256" key="2">
    <source>
        <dbReference type="ARBA" id="ARBA00022679"/>
    </source>
</evidence>
<dbReference type="Gene3D" id="2.40.10.240">
    <property type="entry name" value="QueA-like"/>
    <property type="match status" value="1"/>
</dbReference>
<dbReference type="Gene3D" id="3.40.1780.10">
    <property type="entry name" value="QueA-like"/>
    <property type="match status" value="1"/>
</dbReference>
<protein>
    <submittedName>
        <fullName evidence="5">Unannotated protein</fullName>
    </submittedName>
</protein>
<dbReference type="GO" id="GO:0008616">
    <property type="term" value="P:tRNA queuosine(34) biosynthetic process"/>
    <property type="evidence" value="ECO:0007669"/>
    <property type="project" value="UniProtKB-KW"/>
</dbReference>
<dbReference type="InterPro" id="IPR042119">
    <property type="entry name" value="QueA_dom2"/>
</dbReference>
<accession>A0A6J6G9X4</accession>
<dbReference type="InterPro" id="IPR042118">
    <property type="entry name" value="QueA_dom1"/>
</dbReference>
<evidence type="ECO:0000256" key="1">
    <source>
        <dbReference type="ARBA" id="ARBA00022490"/>
    </source>
</evidence>
<dbReference type="EMBL" id="CAEZUP010000002">
    <property type="protein sequence ID" value="CAB4596589.1"/>
    <property type="molecule type" value="Genomic_DNA"/>
</dbReference>
<reference evidence="5" key="1">
    <citation type="submission" date="2020-05" db="EMBL/GenBank/DDBJ databases">
        <authorList>
            <person name="Chiriac C."/>
            <person name="Salcher M."/>
            <person name="Ghai R."/>
            <person name="Kavagutti S V."/>
        </authorList>
    </citation>
    <scope>NUCLEOTIDE SEQUENCE</scope>
</reference>